<evidence type="ECO:0000313" key="1">
    <source>
        <dbReference type="EMBL" id="KAJ8622960.1"/>
    </source>
</evidence>
<gene>
    <name evidence="1" type="ORF">MRB53_031489</name>
</gene>
<sequence>MELLNPQSSQLLKFGKFYPLTEMTLEEKVGLSQPHVLEQAADYIKKMEERINELRSRKEYLTTDRASEIIDTNMSGAMMINSTRTMVEVSESGSALNVVLISSLNKDVKLSDVITTLEEEGTEVLSTNQYFVADKCHRILLSQAKSSRVGYDIERIHKRLAELVQ</sequence>
<comment type="caution">
    <text evidence="1">The sequence shown here is derived from an EMBL/GenBank/DDBJ whole genome shotgun (WGS) entry which is preliminary data.</text>
</comment>
<reference evidence="1 2" key="1">
    <citation type="journal article" date="2022" name="Hortic Res">
        <title>A haplotype resolved chromosomal level avocado genome allows analysis of novel avocado genes.</title>
        <authorList>
            <person name="Nath O."/>
            <person name="Fletcher S.J."/>
            <person name="Hayward A."/>
            <person name="Shaw L.M."/>
            <person name="Masouleh A.K."/>
            <person name="Furtado A."/>
            <person name="Henry R.J."/>
            <person name="Mitter N."/>
        </authorList>
    </citation>
    <scope>NUCLEOTIDE SEQUENCE [LARGE SCALE GENOMIC DNA]</scope>
    <source>
        <strain evidence="2">cv. Hass</strain>
    </source>
</reference>
<evidence type="ECO:0000313" key="2">
    <source>
        <dbReference type="Proteomes" id="UP001234297"/>
    </source>
</evidence>
<protein>
    <submittedName>
        <fullName evidence="1">Uncharacterized protein</fullName>
    </submittedName>
</protein>
<dbReference type="EMBL" id="CM056818">
    <property type="protein sequence ID" value="KAJ8622960.1"/>
    <property type="molecule type" value="Genomic_DNA"/>
</dbReference>
<organism evidence="1 2">
    <name type="scientific">Persea americana</name>
    <name type="common">Avocado</name>
    <dbReference type="NCBI Taxonomy" id="3435"/>
    <lineage>
        <taxon>Eukaryota</taxon>
        <taxon>Viridiplantae</taxon>
        <taxon>Streptophyta</taxon>
        <taxon>Embryophyta</taxon>
        <taxon>Tracheophyta</taxon>
        <taxon>Spermatophyta</taxon>
        <taxon>Magnoliopsida</taxon>
        <taxon>Magnoliidae</taxon>
        <taxon>Laurales</taxon>
        <taxon>Lauraceae</taxon>
        <taxon>Persea</taxon>
    </lineage>
</organism>
<dbReference type="Proteomes" id="UP001234297">
    <property type="component" value="Chromosome 10"/>
</dbReference>
<proteinExistence type="predicted"/>
<keyword evidence="2" id="KW-1185">Reference proteome</keyword>
<accession>A0ACC2KPK5</accession>
<name>A0ACC2KPK5_PERAE</name>